<accession>A0A7Y9ULS5</accession>
<organism evidence="1 2">
    <name type="scientific">Nocardioides perillae</name>
    <dbReference type="NCBI Taxonomy" id="1119534"/>
    <lineage>
        <taxon>Bacteria</taxon>
        <taxon>Bacillati</taxon>
        <taxon>Actinomycetota</taxon>
        <taxon>Actinomycetes</taxon>
        <taxon>Propionibacteriales</taxon>
        <taxon>Nocardioidaceae</taxon>
        <taxon>Nocardioides</taxon>
    </lineage>
</organism>
<protein>
    <submittedName>
        <fullName evidence="1">Uncharacterized protein</fullName>
    </submittedName>
</protein>
<dbReference type="EMBL" id="JACCAC010000001">
    <property type="protein sequence ID" value="NYG55392.1"/>
    <property type="molecule type" value="Genomic_DNA"/>
</dbReference>
<sequence>MRLFAAAGRRGTTALPGPAVPLLDEVADALPDEDRVLDAAAEAGRRLAGEGVPLAEALQRLRATWGPLVGGGLQVGAAESLAVAWSEAALAYVHRLGCEDPLTGLAAPAHLRTRLTELARPAGASPARDHALVVVEPRDPAYAARGADPLAGGLAQARLGEQVRDVFAVETVAALGPRRLAVLAARDDLLERRVALLRRMLATLAPAGAPPRVWVEPLPAADPALGALVEELVRA</sequence>
<evidence type="ECO:0000313" key="2">
    <source>
        <dbReference type="Proteomes" id="UP000544110"/>
    </source>
</evidence>
<dbReference type="Proteomes" id="UP000544110">
    <property type="component" value="Unassembled WGS sequence"/>
</dbReference>
<keyword evidence="2" id="KW-1185">Reference proteome</keyword>
<evidence type="ECO:0000313" key="1">
    <source>
        <dbReference type="EMBL" id="NYG55392.1"/>
    </source>
</evidence>
<proteinExistence type="predicted"/>
<reference evidence="1 2" key="1">
    <citation type="submission" date="2020-07" db="EMBL/GenBank/DDBJ databases">
        <title>Sequencing the genomes of 1000 actinobacteria strains.</title>
        <authorList>
            <person name="Klenk H.-P."/>
        </authorList>
    </citation>
    <scope>NUCLEOTIDE SEQUENCE [LARGE SCALE GENOMIC DNA]</scope>
    <source>
        <strain evidence="1 2">DSM 24552</strain>
    </source>
</reference>
<dbReference type="RefSeq" id="WP_179517846.1">
    <property type="nucleotide sequence ID" value="NZ_JACCAC010000001.1"/>
</dbReference>
<name>A0A7Y9ULS5_9ACTN</name>
<dbReference type="AlphaFoldDB" id="A0A7Y9ULS5"/>
<gene>
    <name evidence="1" type="ORF">BJ989_001696</name>
</gene>
<comment type="caution">
    <text evidence="1">The sequence shown here is derived from an EMBL/GenBank/DDBJ whole genome shotgun (WGS) entry which is preliminary data.</text>
</comment>